<comment type="similarity">
    <text evidence="15">Belongs to the ARTD/PARP family.</text>
</comment>
<dbReference type="EMBL" id="FN653291">
    <property type="protein sequence ID" value="CBY25158.1"/>
    <property type="molecule type" value="Genomic_DNA"/>
</dbReference>
<accession>E4XXS4</accession>
<dbReference type="Pfam" id="PF02877">
    <property type="entry name" value="PARP_reg"/>
    <property type="match status" value="1"/>
</dbReference>
<dbReference type="Gene3D" id="3.90.228.10">
    <property type="match status" value="1"/>
</dbReference>
<dbReference type="GO" id="GO:0006302">
    <property type="term" value="P:double-strand break repair"/>
    <property type="evidence" value="ECO:0007669"/>
    <property type="project" value="TreeGrafter"/>
</dbReference>
<keyword evidence="14" id="KW-0539">Nucleus</keyword>
<evidence type="ECO:0000256" key="7">
    <source>
        <dbReference type="ARBA" id="ARBA00022763"/>
    </source>
</evidence>
<evidence type="ECO:0000256" key="3">
    <source>
        <dbReference type="ARBA" id="ARBA00022679"/>
    </source>
</evidence>
<dbReference type="GO" id="GO:1990404">
    <property type="term" value="F:NAD+-protein mono-ADP-ribosyltransferase activity"/>
    <property type="evidence" value="ECO:0007669"/>
    <property type="project" value="TreeGrafter"/>
</dbReference>
<evidence type="ECO:0000256" key="10">
    <source>
        <dbReference type="ARBA" id="ARBA00022833"/>
    </source>
</evidence>
<dbReference type="PANTHER" id="PTHR10459">
    <property type="entry name" value="DNA LIGASE"/>
    <property type="match status" value="1"/>
</dbReference>
<dbReference type="InterPro" id="IPR050800">
    <property type="entry name" value="ARTD/PARP"/>
</dbReference>
<dbReference type="InterPro" id="IPR004102">
    <property type="entry name" value="Poly(ADP-ribose)pol_reg_dom"/>
</dbReference>
<dbReference type="InParanoid" id="E4XXS4"/>
<dbReference type="InterPro" id="IPR012317">
    <property type="entry name" value="Poly(ADP-ribose)pol_cat_dom"/>
</dbReference>
<evidence type="ECO:0000256" key="15">
    <source>
        <dbReference type="ARBA" id="ARBA00024347"/>
    </source>
</evidence>
<dbReference type="Gene3D" id="1.20.142.10">
    <property type="entry name" value="Poly(ADP-ribose) polymerase, regulatory domain"/>
    <property type="match status" value="1"/>
</dbReference>
<dbReference type="PANTHER" id="PTHR10459:SF60">
    <property type="entry name" value="POLY [ADP-RIBOSE] POLYMERASE 2"/>
    <property type="match status" value="1"/>
</dbReference>
<dbReference type="GO" id="GO:0008270">
    <property type="term" value="F:zinc ion binding"/>
    <property type="evidence" value="ECO:0007669"/>
    <property type="project" value="UniProtKB-KW"/>
</dbReference>
<proteinExistence type="inferred from homology"/>
<dbReference type="CDD" id="cd01437">
    <property type="entry name" value="parp_like"/>
    <property type="match status" value="1"/>
</dbReference>
<evidence type="ECO:0000259" key="21">
    <source>
        <dbReference type="PROSITE" id="PS51977"/>
    </source>
</evidence>
<comment type="catalytic activity">
    <reaction evidence="16">
        <text>NAD(+) + (ADP-D-ribosyl)n-acceptor = nicotinamide + (ADP-D-ribosyl)n+1-acceptor + H(+).</text>
        <dbReference type="EC" id="2.4.2.30"/>
    </reaction>
</comment>
<evidence type="ECO:0000256" key="6">
    <source>
        <dbReference type="ARBA" id="ARBA00022737"/>
    </source>
</evidence>
<dbReference type="InterPro" id="IPR036616">
    <property type="entry name" value="Poly(ADP-ribose)pol_reg_dom_sf"/>
</dbReference>
<evidence type="ECO:0000259" key="20">
    <source>
        <dbReference type="PROSITE" id="PS51060"/>
    </source>
</evidence>
<dbReference type="PROSITE" id="PS51977">
    <property type="entry name" value="WGR"/>
    <property type="match status" value="1"/>
</dbReference>
<evidence type="ECO:0000256" key="16">
    <source>
        <dbReference type="ARBA" id="ARBA00033987"/>
    </source>
</evidence>
<evidence type="ECO:0000256" key="2">
    <source>
        <dbReference type="ARBA" id="ARBA00022676"/>
    </source>
</evidence>
<evidence type="ECO:0000256" key="12">
    <source>
        <dbReference type="ARBA" id="ARBA00023125"/>
    </source>
</evidence>
<feature type="compositionally biased region" description="Acidic residues" evidence="18">
    <location>
        <begin position="47"/>
        <end position="59"/>
    </location>
</feature>
<evidence type="ECO:0000256" key="5">
    <source>
        <dbReference type="ARBA" id="ARBA00022723"/>
    </source>
</evidence>
<dbReference type="GO" id="GO:0003677">
    <property type="term" value="F:DNA binding"/>
    <property type="evidence" value="ECO:0007669"/>
    <property type="project" value="UniProtKB-KW"/>
</dbReference>
<evidence type="ECO:0000256" key="13">
    <source>
        <dbReference type="ARBA" id="ARBA00023204"/>
    </source>
</evidence>
<dbReference type="GO" id="GO:0005730">
    <property type="term" value="C:nucleolus"/>
    <property type="evidence" value="ECO:0007669"/>
    <property type="project" value="TreeGrafter"/>
</dbReference>
<dbReference type="AlphaFoldDB" id="E4XXS4"/>
<keyword evidence="6" id="KW-0677">Repeat</keyword>
<keyword evidence="7" id="KW-0227">DNA damage</keyword>
<feature type="domain" description="PARP alpha-helical" evidence="20">
    <location>
        <begin position="248"/>
        <end position="364"/>
    </location>
</feature>
<dbReference type="FunCoup" id="E4XXS4">
    <property type="interactions" value="21"/>
</dbReference>
<evidence type="ECO:0000259" key="19">
    <source>
        <dbReference type="PROSITE" id="PS51059"/>
    </source>
</evidence>
<dbReference type="InterPro" id="IPR036930">
    <property type="entry name" value="WGR_dom_sf"/>
</dbReference>
<dbReference type="PROSITE" id="PS51060">
    <property type="entry name" value="PARP_ALPHA_HD"/>
    <property type="match status" value="1"/>
</dbReference>
<dbReference type="InterPro" id="IPR008893">
    <property type="entry name" value="WGR_domain"/>
</dbReference>
<dbReference type="GO" id="GO:0003950">
    <property type="term" value="F:NAD+ poly-ADP-ribosyltransferase activity"/>
    <property type="evidence" value="ECO:0007669"/>
    <property type="project" value="UniProtKB-UniRule"/>
</dbReference>
<dbReference type="Proteomes" id="UP000001307">
    <property type="component" value="Unassembled WGS sequence"/>
</dbReference>
<dbReference type="SUPFAM" id="SSF47587">
    <property type="entry name" value="Domain of poly(ADP-ribose) polymerase"/>
    <property type="match status" value="1"/>
</dbReference>
<keyword evidence="11 17" id="KW-0520">NAD</keyword>
<evidence type="ECO:0000256" key="1">
    <source>
        <dbReference type="ARBA" id="ARBA00004123"/>
    </source>
</evidence>
<evidence type="ECO:0000256" key="17">
    <source>
        <dbReference type="RuleBase" id="RU362114"/>
    </source>
</evidence>
<evidence type="ECO:0000256" key="8">
    <source>
        <dbReference type="ARBA" id="ARBA00022765"/>
    </source>
</evidence>
<feature type="compositionally biased region" description="Basic residues" evidence="18">
    <location>
        <begin position="28"/>
        <end position="37"/>
    </location>
</feature>
<sequence length="596" mass="67654">MPRKRKQEAEIKEETHEVDENEPPQSLRRSKRSRTQVKKYEAKEEHDPTEEEDDHDDENSPVRARKAPAKSAARGYSGAFRNSKQLIRHPKSIAKTEDGISKISFNDAVPVDAECPLKDTFKVYADSRGDHYHAMLNQTNISANNNKYYLLQVLEHRKGDGYAVWFRWGRVGRIAGTMPCKYQKGEDGLEAALNDFMKKFHDKTKNDWHDRANFTKFNGKYDFVEQDFGANVKEEIKEEIDEDVKIEPCTLADEIQELIKMICDVRMMESFAKEMKFDIERAPLGKLTETQIQNGIKILKKIEDAVLKSSNSTLSKLTSQFYTRIPHDFGMTRPPVISSLEAVKEEYELLESLRQITIAINVKESGGAHIDPTTKAFNNLNSVIQVKTGHDFNFVQTLLTDTHGPTHSAYSLKLESLFLVQREGEKERYNEKIGNDTLLWHGSRTSNFAGIIKNGLRIAPPEAPVTGYMFGKGVYFADCASKSANYCHANESEPHGLLILCRVALGKEKILYAADGDLPENLGKHDSIKAIGQNVPSKEDEFASAIVHSGSLVKYEKLDLCSLLYNEYVVYDTKQIEILYVAKVKFDYGNDSECPW</sequence>
<keyword evidence="8" id="KW-0013">ADP-ribosylation</keyword>
<keyword evidence="12" id="KW-0238">DNA-binding</keyword>
<dbReference type="FunFam" id="1.20.142.10:FF:000002">
    <property type="entry name" value="Poly [ADP-ribose] polymerase"/>
    <property type="match status" value="1"/>
</dbReference>
<gene>
    <name evidence="22" type="ORF">GSOID_T00007472001</name>
</gene>
<keyword evidence="13" id="KW-0234">DNA repair</keyword>
<reference evidence="22" key="1">
    <citation type="journal article" date="2010" name="Science">
        <title>Plasticity of animal genome architecture unmasked by rapid evolution of a pelagic tunicate.</title>
        <authorList>
            <person name="Denoeud F."/>
            <person name="Henriet S."/>
            <person name="Mungpakdee S."/>
            <person name="Aury J.M."/>
            <person name="Da Silva C."/>
            <person name="Brinkmann H."/>
            <person name="Mikhaleva J."/>
            <person name="Olsen L.C."/>
            <person name="Jubin C."/>
            <person name="Canestro C."/>
            <person name="Bouquet J.M."/>
            <person name="Danks G."/>
            <person name="Poulain J."/>
            <person name="Campsteijn C."/>
            <person name="Adamski M."/>
            <person name="Cross I."/>
            <person name="Yadetie F."/>
            <person name="Muffato M."/>
            <person name="Louis A."/>
            <person name="Butcher S."/>
            <person name="Tsagkogeorga G."/>
            <person name="Konrad A."/>
            <person name="Singh S."/>
            <person name="Jensen M.F."/>
            <person name="Cong E.H."/>
            <person name="Eikeseth-Otteraa H."/>
            <person name="Noel B."/>
            <person name="Anthouard V."/>
            <person name="Porcel B.M."/>
            <person name="Kachouri-Lafond R."/>
            <person name="Nishino A."/>
            <person name="Ugolini M."/>
            <person name="Chourrout P."/>
            <person name="Nishida H."/>
            <person name="Aasland R."/>
            <person name="Huzurbazar S."/>
            <person name="Westhof E."/>
            <person name="Delsuc F."/>
            <person name="Lehrach H."/>
            <person name="Reinhardt R."/>
            <person name="Weissenbach J."/>
            <person name="Roy S.W."/>
            <person name="Artiguenave F."/>
            <person name="Postlethwait J.H."/>
            <person name="Manak J.R."/>
            <person name="Thompson E.M."/>
            <person name="Jaillon O."/>
            <person name="Du Pasquier L."/>
            <person name="Boudinot P."/>
            <person name="Liberles D.A."/>
            <person name="Volff J.N."/>
            <person name="Philippe H."/>
            <person name="Lenhard B."/>
            <person name="Roest Crollius H."/>
            <person name="Wincker P."/>
            <person name="Chourrout D."/>
        </authorList>
    </citation>
    <scope>NUCLEOTIDE SEQUENCE [LARGE SCALE GENOMIC DNA]</scope>
</reference>
<organism evidence="22">
    <name type="scientific">Oikopleura dioica</name>
    <name type="common">Tunicate</name>
    <dbReference type="NCBI Taxonomy" id="34765"/>
    <lineage>
        <taxon>Eukaryota</taxon>
        <taxon>Metazoa</taxon>
        <taxon>Chordata</taxon>
        <taxon>Tunicata</taxon>
        <taxon>Appendicularia</taxon>
        <taxon>Copelata</taxon>
        <taxon>Oikopleuridae</taxon>
        <taxon>Oikopleura</taxon>
    </lineage>
</organism>
<keyword evidence="5" id="KW-0479">Metal-binding</keyword>
<dbReference type="GO" id="GO:0070212">
    <property type="term" value="P:protein poly-ADP-ribosylation"/>
    <property type="evidence" value="ECO:0007669"/>
    <property type="project" value="TreeGrafter"/>
</dbReference>
<evidence type="ECO:0000256" key="4">
    <source>
        <dbReference type="ARBA" id="ARBA00022695"/>
    </source>
</evidence>
<evidence type="ECO:0000256" key="18">
    <source>
        <dbReference type="SAM" id="MobiDB-lite"/>
    </source>
</evidence>
<keyword evidence="2 17" id="KW-0328">Glycosyltransferase</keyword>
<dbReference type="Pfam" id="PF05406">
    <property type="entry name" value="WGR"/>
    <property type="match status" value="1"/>
</dbReference>
<feature type="region of interest" description="Disordered" evidence="18">
    <location>
        <begin position="1"/>
        <end position="82"/>
    </location>
</feature>
<dbReference type="SMART" id="SM00773">
    <property type="entry name" value="WGR"/>
    <property type="match status" value="1"/>
</dbReference>
<dbReference type="EC" id="2.4.2.-" evidence="17"/>
<keyword evidence="23" id="KW-1185">Reference proteome</keyword>
<dbReference type="GO" id="GO:0016779">
    <property type="term" value="F:nucleotidyltransferase activity"/>
    <property type="evidence" value="ECO:0007669"/>
    <property type="project" value="UniProtKB-KW"/>
</dbReference>
<evidence type="ECO:0000256" key="9">
    <source>
        <dbReference type="ARBA" id="ARBA00022771"/>
    </source>
</evidence>
<dbReference type="Pfam" id="PF00644">
    <property type="entry name" value="PARP"/>
    <property type="match status" value="1"/>
</dbReference>
<name>E4XXS4_OIKDI</name>
<dbReference type="PROSITE" id="PS51059">
    <property type="entry name" value="PARP_CATALYTIC"/>
    <property type="match status" value="1"/>
</dbReference>
<feature type="domain" description="PARP catalytic" evidence="19">
    <location>
        <begin position="368"/>
        <end position="593"/>
    </location>
</feature>
<keyword evidence="4" id="KW-0548">Nucleotidyltransferase</keyword>
<evidence type="ECO:0000313" key="23">
    <source>
        <dbReference type="Proteomes" id="UP000001307"/>
    </source>
</evidence>
<dbReference type="OrthoDB" id="429950at2759"/>
<keyword evidence="10" id="KW-0862">Zinc</keyword>
<feature type="domain" description="WGR" evidence="21">
    <location>
        <begin position="120"/>
        <end position="221"/>
    </location>
</feature>
<evidence type="ECO:0000256" key="14">
    <source>
        <dbReference type="ARBA" id="ARBA00023242"/>
    </source>
</evidence>
<dbReference type="SUPFAM" id="SSF142921">
    <property type="entry name" value="WGR domain-like"/>
    <property type="match status" value="1"/>
</dbReference>
<evidence type="ECO:0000313" key="22">
    <source>
        <dbReference type="EMBL" id="CBY25158.1"/>
    </source>
</evidence>
<protein>
    <recommendedName>
        <fullName evidence="17">Poly [ADP-ribose] polymerase</fullName>
        <shortName evidence="17">PARP</shortName>
        <ecNumber evidence="17">2.4.2.-</ecNumber>
    </recommendedName>
</protein>
<dbReference type="SUPFAM" id="SSF56399">
    <property type="entry name" value="ADP-ribosylation"/>
    <property type="match status" value="1"/>
</dbReference>
<keyword evidence="9" id="KW-0863">Zinc-finger</keyword>
<keyword evidence="3 17" id="KW-0808">Transferase</keyword>
<comment type="subcellular location">
    <subcellularLocation>
        <location evidence="1">Nucleus</location>
    </subcellularLocation>
</comment>
<evidence type="ECO:0000256" key="11">
    <source>
        <dbReference type="ARBA" id="ARBA00023027"/>
    </source>
</evidence>